<sequence length="101" mass="11062">LKLVASSWNHIVRVRRKLCDVEKGGVIAEPGAGRLELKETLAHVVVCQGALAVIQTKKESCTIAGVENPVLIMLTVAPHYISEVLKQISEIQGDIERWPPI</sequence>
<dbReference type="AlphaFoldDB" id="A0A0C9WX32"/>
<protein>
    <submittedName>
        <fullName evidence="1">Uncharacterized protein</fullName>
    </submittedName>
</protein>
<gene>
    <name evidence="1" type="ORF">K443DRAFT_664434</name>
</gene>
<evidence type="ECO:0000313" key="2">
    <source>
        <dbReference type="Proteomes" id="UP000054477"/>
    </source>
</evidence>
<accession>A0A0C9WX32</accession>
<keyword evidence="2" id="KW-1185">Reference proteome</keyword>
<organism evidence="1 2">
    <name type="scientific">Laccaria amethystina LaAM-08-1</name>
    <dbReference type="NCBI Taxonomy" id="1095629"/>
    <lineage>
        <taxon>Eukaryota</taxon>
        <taxon>Fungi</taxon>
        <taxon>Dikarya</taxon>
        <taxon>Basidiomycota</taxon>
        <taxon>Agaricomycotina</taxon>
        <taxon>Agaricomycetes</taxon>
        <taxon>Agaricomycetidae</taxon>
        <taxon>Agaricales</taxon>
        <taxon>Agaricineae</taxon>
        <taxon>Hydnangiaceae</taxon>
        <taxon>Laccaria</taxon>
    </lineage>
</organism>
<dbReference type="Proteomes" id="UP000054477">
    <property type="component" value="Unassembled WGS sequence"/>
</dbReference>
<name>A0A0C9WX32_9AGAR</name>
<dbReference type="HOGENOM" id="CLU_2298328_0_0_1"/>
<evidence type="ECO:0000313" key="1">
    <source>
        <dbReference type="EMBL" id="KIJ89901.1"/>
    </source>
</evidence>
<feature type="non-terminal residue" evidence="1">
    <location>
        <position position="1"/>
    </location>
</feature>
<proteinExistence type="predicted"/>
<reference evidence="2" key="2">
    <citation type="submission" date="2015-01" db="EMBL/GenBank/DDBJ databases">
        <title>Evolutionary Origins and Diversification of the Mycorrhizal Mutualists.</title>
        <authorList>
            <consortium name="DOE Joint Genome Institute"/>
            <consortium name="Mycorrhizal Genomics Consortium"/>
            <person name="Kohler A."/>
            <person name="Kuo A."/>
            <person name="Nagy L.G."/>
            <person name="Floudas D."/>
            <person name="Copeland A."/>
            <person name="Barry K.W."/>
            <person name="Cichocki N."/>
            <person name="Veneault-Fourrey C."/>
            <person name="LaButti K."/>
            <person name="Lindquist E.A."/>
            <person name="Lipzen A."/>
            <person name="Lundell T."/>
            <person name="Morin E."/>
            <person name="Murat C."/>
            <person name="Riley R."/>
            <person name="Ohm R."/>
            <person name="Sun H."/>
            <person name="Tunlid A."/>
            <person name="Henrissat B."/>
            <person name="Grigoriev I.V."/>
            <person name="Hibbett D.S."/>
            <person name="Martin F."/>
        </authorList>
    </citation>
    <scope>NUCLEOTIDE SEQUENCE [LARGE SCALE GENOMIC DNA]</scope>
    <source>
        <strain evidence="2">LaAM-08-1</strain>
    </source>
</reference>
<reference evidence="1 2" key="1">
    <citation type="submission" date="2014-04" db="EMBL/GenBank/DDBJ databases">
        <authorList>
            <consortium name="DOE Joint Genome Institute"/>
            <person name="Kuo A."/>
            <person name="Kohler A."/>
            <person name="Nagy L.G."/>
            <person name="Floudas D."/>
            <person name="Copeland A."/>
            <person name="Barry K.W."/>
            <person name="Cichocki N."/>
            <person name="Veneault-Fourrey C."/>
            <person name="LaButti K."/>
            <person name="Lindquist E.A."/>
            <person name="Lipzen A."/>
            <person name="Lundell T."/>
            <person name="Morin E."/>
            <person name="Murat C."/>
            <person name="Sun H."/>
            <person name="Tunlid A."/>
            <person name="Henrissat B."/>
            <person name="Grigoriev I.V."/>
            <person name="Hibbett D.S."/>
            <person name="Martin F."/>
            <person name="Nordberg H.P."/>
            <person name="Cantor M.N."/>
            <person name="Hua S.X."/>
        </authorList>
    </citation>
    <scope>NUCLEOTIDE SEQUENCE [LARGE SCALE GENOMIC DNA]</scope>
    <source>
        <strain evidence="1 2">LaAM-08-1</strain>
    </source>
</reference>
<dbReference type="EMBL" id="KN839377">
    <property type="protein sequence ID" value="KIJ89901.1"/>
    <property type="molecule type" value="Genomic_DNA"/>
</dbReference>